<comment type="caution">
    <text evidence="2">The sequence shown here is derived from an EMBL/GenBank/DDBJ whole genome shotgun (WGS) entry which is preliminary data.</text>
</comment>
<evidence type="ECO:0008006" key="4">
    <source>
        <dbReference type="Google" id="ProtNLM"/>
    </source>
</evidence>
<keyword evidence="1" id="KW-1133">Transmembrane helix</keyword>
<organism evidence="2 3">
    <name type="scientific">Exiguobacterium alkaliphilum</name>
    <dbReference type="NCBI Taxonomy" id="1428684"/>
    <lineage>
        <taxon>Bacteria</taxon>
        <taxon>Bacillati</taxon>
        <taxon>Bacillota</taxon>
        <taxon>Bacilli</taxon>
        <taxon>Bacillales</taxon>
        <taxon>Bacillales Family XII. Incertae Sedis</taxon>
        <taxon>Exiguobacterium</taxon>
    </lineage>
</organism>
<protein>
    <recommendedName>
        <fullName evidence="4">DUF4340 domain-containing protein</fullName>
    </recommendedName>
</protein>
<proteinExistence type="predicted"/>
<evidence type="ECO:0000313" key="2">
    <source>
        <dbReference type="EMBL" id="MCT4796302.1"/>
    </source>
</evidence>
<dbReference type="EMBL" id="JANIEK010000059">
    <property type="protein sequence ID" value="MCT4796302.1"/>
    <property type="molecule type" value="Genomic_DNA"/>
</dbReference>
<sequence length="348" mass="39519">MNYERKKRHDRKRRLRIGLLSATVFLVAAGLIYFLGYQPAAENERIHVRFKEALLTEDVGFFEQNVEYANEPLTRAETLRFIRWLNDEPSIRSEAIAEVVTDREDAAASGDGLFRLIDTGEGRFGFSDYRIELLPKQLTVTTDVPYTNVWVDGIQAARLEEAGETVTLDRMPGRYDVKAVAVVDGTTRTQEETVTLVDVDELAFSLRPETSEVIAGQFDLDRTELIEIEVEAQTGHAIEVIDGLMNKRTDAVKEAVGEPVSETERVWRYDGFDVTFDGGRVSRIDIDLAKSPDDLIALIGEPAERIEVDGGTEWRYDRPLLESIFTLFGFQTDKRFLERDGKLYVVIR</sequence>
<dbReference type="Proteomes" id="UP001206821">
    <property type="component" value="Unassembled WGS sequence"/>
</dbReference>
<name>A0ABT2KZF9_9BACL</name>
<keyword evidence="3" id="KW-1185">Reference proteome</keyword>
<keyword evidence="1" id="KW-0812">Transmembrane</keyword>
<gene>
    <name evidence="2" type="ORF">NQG31_12170</name>
</gene>
<feature type="transmembrane region" description="Helical" evidence="1">
    <location>
        <begin position="15"/>
        <end position="36"/>
    </location>
</feature>
<accession>A0ABT2KZF9</accession>
<dbReference type="RefSeq" id="WP_034817774.1">
    <property type="nucleotide sequence ID" value="NZ_JANIEK010000059.1"/>
</dbReference>
<evidence type="ECO:0000256" key="1">
    <source>
        <dbReference type="SAM" id="Phobius"/>
    </source>
</evidence>
<reference evidence="2 3" key="1">
    <citation type="submission" date="2022-07" db="EMBL/GenBank/DDBJ databases">
        <title>Genomic and pangenome structural analysis of the polyextremophile Exiguobacterium.</title>
        <authorList>
            <person name="Shen L."/>
        </authorList>
    </citation>
    <scope>NUCLEOTIDE SEQUENCE [LARGE SCALE GENOMIC DNA]</scope>
    <source>
        <strain evidence="2 3">12_1</strain>
    </source>
</reference>
<keyword evidence="1" id="KW-0472">Membrane</keyword>
<evidence type="ECO:0000313" key="3">
    <source>
        <dbReference type="Proteomes" id="UP001206821"/>
    </source>
</evidence>